<organism evidence="1 2">
    <name type="scientific">Paenibacillus foliorum</name>
    <dbReference type="NCBI Taxonomy" id="2654974"/>
    <lineage>
        <taxon>Bacteria</taxon>
        <taxon>Bacillati</taxon>
        <taxon>Bacillota</taxon>
        <taxon>Bacilli</taxon>
        <taxon>Bacillales</taxon>
        <taxon>Paenibacillaceae</taxon>
        <taxon>Paenibacillus</taxon>
    </lineage>
</organism>
<sequence>MKNMKNIKKIKIAPRLWIWTVTVAAAVSVISWTDAVHLSERAYGMEITEASNGSQQLARTVNEAKQAYESNHSIPSDLLEQLAAGKEQLIPLVLKQLSLKPLGAETNRLEQPTRLSSDWRFWAEASLSWKDPQLLNALLDWTQDYPIEMYENELYVRFVQEALQDDQRDMLQQRLGLADRRGAQVLLGLMKYKGWLDDSQLMSWLNFYKGQPPYDGIIDYMVYAQSWAQLIHIYDKHELTPTQRLSVLNSVVSIPVYDAETAEWLKQLAAATEDVSVEQLIDQQLVLHHGDRAAAERLYQSGTSGGFTQPLNGRVEKVLADMYPAGELAAGIQLYEMIRGKPYFYGLDEQWYSSDGNDYAQPVQAAAQWLEFLKQYPKHPAADDAAYRLARCYQLAGDGGNALYWLNEAVHLGDRDLNYDARGMLLFVLDVEMSPDALVAVDTDRLPSWMKPWIDYSQAVEYIRARKYREASLSLHAFIHTYGGKDIFAEAFAVNRADKAEVIYPEERYPFWERISAQLQLTERAAKLAEEAEQAVGVEKSDRQYALAAMIYKEPLLYYNHLWRETRQSFFWFGHIKEMDYYEPLDRYIGRFNHLIQAIDQFESIDLQEASKQTAAKTLYSLALSYSKLTHYGEEVSYYLPISRLNEKAADYAKQLIDSFPESELADDALLLLYAHTQDKQWLEQVELRYPDGDQTKKAKEALEQLAVKESKRTDSLYEPYEPTYAVHYEHLQLGDSRLSSTVSKWLEDHRGTSYHGTLAEGDWVYVFISADEGKAIDYINIGSKRLQMLVTWQQRVMEASTEKQDVMLLARVKKKFVNDSEWVWKMYSQ</sequence>
<evidence type="ECO:0000313" key="1">
    <source>
        <dbReference type="EMBL" id="NOU91708.1"/>
    </source>
</evidence>
<proteinExistence type="predicted"/>
<dbReference type="AlphaFoldDB" id="A0A972GJY8"/>
<comment type="caution">
    <text evidence="1">The sequence shown here is derived from an EMBL/GenBank/DDBJ whole genome shotgun (WGS) entry which is preliminary data.</text>
</comment>
<dbReference type="Proteomes" id="UP000641588">
    <property type="component" value="Unassembled WGS sequence"/>
</dbReference>
<dbReference type="InterPro" id="IPR011990">
    <property type="entry name" value="TPR-like_helical_dom_sf"/>
</dbReference>
<protein>
    <submittedName>
        <fullName evidence="1">Uncharacterized protein</fullName>
    </submittedName>
</protein>
<dbReference type="EMBL" id="WHOD01000003">
    <property type="protein sequence ID" value="NOU91708.1"/>
    <property type="molecule type" value="Genomic_DNA"/>
</dbReference>
<gene>
    <name evidence="1" type="ORF">GC093_00445</name>
</gene>
<dbReference type="Gene3D" id="1.25.40.10">
    <property type="entry name" value="Tetratricopeptide repeat domain"/>
    <property type="match status" value="2"/>
</dbReference>
<accession>A0A972GJY8</accession>
<reference evidence="1" key="1">
    <citation type="submission" date="2019-10" db="EMBL/GenBank/DDBJ databases">
        <title>Description of Paenibacillus glebae sp. nov.</title>
        <authorList>
            <person name="Carlier A."/>
            <person name="Qi S."/>
        </authorList>
    </citation>
    <scope>NUCLEOTIDE SEQUENCE</scope>
    <source>
        <strain evidence="1">LMG 31456</strain>
    </source>
</reference>
<keyword evidence="2" id="KW-1185">Reference proteome</keyword>
<name>A0A972GJY8_9BACL</name>
<evidence type="ECO:0000313" key="2">
    <source>
        <dbReference type="Proteomes" id="UP000641588"/>
    </source>
</evidence>